<comment type="similarity">
    <text evidence="3">Belongs to the CGR1 family.</text>
</comment>
<dbReference type="GO" id="GO:0005730">
    <property type="term" value="C:nucleolus"/>
    <property type="evidence" value="ECO:0007669"/>
    <property type="project" value="UniProtKB-SubCell"/>
</dbReference>
<comment type="subcellular location">
    <subcellularLocation>
        <location evidence="2">Nucleus</location>
        <location evidence="2">Nucleolus</location>
    </subcellularLocation>
</comment>
<evidence type="ECO:0000313" key="12">
    <source>
        <dbReference type="Proteomes" id="UP000749293"/>
    </source>
</evidence>
<dbReference type="Pfam" id="PF03879">
    <property type="entry name" value="Cgr1"/>
    <property type="match status" value="1"/>
</dbReference>
<feature type="transmembrane region" description="Helical" evidence="10">
    <location>
        <begin position="214"/>
        <end position="233"/>
    </location>
</feature>
<keyword evidence="7" id="KW-0539">Nucleus</keyword>
<name>A0A9P5D279_9HYPO</name>
<dbReference type="RefSeq" id="XP_035322224.1">
    <property type="nucleotide sequence ID" value="XM_035468243.1"/>
</dbReference>
<dbReference type="EMBL" id="JAANYQ010000006">
    <property type="protein sequence ID" value="KAF4123572.1"/>
    <property type="molecule type" value="Genomic_DNA"/>
</dbReference>
<keyword evidence="10" id="KW-1133">Transmembrane helix</keyword>
<reference evidence="11" key="1">
    <citation type="submission" date="2020-03" db="EMBL/GenBank/DDBJ databases">
        <title>Site-based positive gene gene selection in Geosmithia morbida across the United States reveals a broad range of putative effectors and factors for local host and environmental adapation.</title>
        <authorList>
            <person name="Onufrak A."/>
            <person name="Murdoch R.W."/>
            <person name="Gazis R."/>
            <person name="Huff M."/>
            <person name="Staton M."/>
            <person name="Klingeman W."/>
            <person name="Hadziabdic D."/>
        </authorList>
    </citation>
    <scope>NUCLEOTIDE SEQUENCE</scope>
    <source>
        <strain evidence="11">1262</strain>
    </source>
</reference>
<feature type="compositionally biased region" description="Basic and acidic residues" evidence="9">
    <location>
        <begin position="305"/>
        <end position="316"/>
    </location>
</feature>
<sequence length="316" mass="35186">MAPEAVEVEKPTKKLGMRKNGQHWIAPKKAFRPTAGLSSYEKRVKERAAMAQMKAKEKELKDEKEQARKDLKFSQELSYKASGDLKQALVQLHAYSTGTTRRLDETYYAVLEKTAAVQMTFSALKDLAGSSGDAARDFDKDAQDLEEDIRGQLRALDSFESQEGRIRSLQERISAGRSRMLSLVGRVDEIGDMVERWERADREWQIKMRRRLRAIWGLVLVVVLALTALVMSANNDGGTDDSGNNLSPSSAAAAASDAADLPSHQLLRHEPLNITRLVPTLDKDAPPGQSSTDGQGSLFRSKPQATDDRLRQFDEL</sequence>
<keyword evidence="4" id="KW-0690">Ribosome biogenesis</keyword>
<evidence type="ECO:0000256" key="7">
    <source>
        <dbReference type="ARBA" id="ARBA00023242"/>
    </source>
</evidence>
<evidence type="ECO:0000256" key="10">
    <source>
        <dbReference type="SAM" id="Phobius"/>
    </source>
</evidence>
<keyword evidence="10" id="KW-0812">Transmembrane</keyword>
<evidence type="ECO:0000313" key="11">
    <source>
        <dbReference type="EMBL" id="KAF4123572.1"/>
    </source>
</evidence>
<feature type="coiled-coil region" evidence="8">
    <location>
        <begin position="43"/>
        <end position="77"/>
    </location>
</feature>
<evidence type="ECO:0000256" key="9">
    <source>
        <dbReference type="SAM" id="MobiDB-lite"/>
    </source>
</evidence>
<dbReference type="GeneID" id="55972498"/>
<feature type="region of interest" description="Disordered" evidence="9">
    <location>
        <begin position="277"/>
        <end position="316"/>
    </location>
</feature>
<accession>A0A9P5D279</accession>
<evidence type="ECO:0000256" key="4">
    <source>
        <dbReference type="ARBA" id="ARBA00022517"/>
    </source>
</evidence>
<proteinExistence type="inferred from homology"/>
<dbReference type="OrthoDB" id="5419542at2759"/>
<dbReference type="GO" id="GO:0006364">
    <property type="term" value="P:rRNA processing"/>
    <property type="evidence" value="ECO:0007669"/>
    <property type="project" value="UniProtKB-KW"/>
</dbReference>
<dbReference type="AlphaFoldDB" id="A0A9P5D279"/>
<evidence type="ECO:0000256" key="1">
    <source>
        <dbReference type="ARBA" id="ARBA00004090"/>
    </source>
</evidence>
<comment type="function">
    <text evidence="1">Involved in nucleolar integrity and required for processing of the pre-rRNA for the 60S ribosome subunit.</text>
</comment>
<keyword evidence="10" id="KW-0472">Membrane</keyword>
<keyword evidence="12" id="KW-1185">Reference proteome</keyword>
<protein>
    <submittedName>
        <fullName evidence="11">Uncharacterized protein</fullName>
    </submittedName>
</protein>
<evidence type="ECO:0000256" key="2">
    <source>
        <dbReference type="ARBA" id="ARBA00004604"/>
    </source>
</evidence>
<organism evidence="11 12">
    <name type="scientific">Geosmithia morbida</name>
    <dbReference type="NCBI Taxonomy" id="1094350"/>
    <lineage>
        <taxon>Eukaryota</taxon>
        <taxon>Fungi</taxon>
        <taxon>Dikarya</taxon>
        <taxon>Ascomycota</taxon>
        <taxon>Pezizomycotina</taxon>
        <taxon>Sordariomycetes</taxon>
        <taxon>Hypocreomycetidae</taxon>
        <taxon>Hypocreales</taxon>
        <taxon>Bionectriaceae</taxon>
        <taxon>Geosmithia</taxon>
    </lineage>
</organism>
<dbReference type="Proteomes" id="UP000749293">
    <property type="component" value="Unassembled WGS sequence"/>
</dbReference>
<keyword evidence="6 8" id="KW-0175">Coiled coil</keyword>
<evidence type="ECO:0000256" key="3">
    <source>
        <dbReference type="ARBA" id="ARBA00007869"/>
    </source>
</evidence>
<keyword evidence="5" id="KW-0698">rRNA processing</keyword>
<evidence type="ECO:0000256" key="6">
    <source>
        <dbReference type="ARBA" id="ARBA00023054"/>
    </source>
</evidence>
<gene>
    <name evidence="11" type="ORF">GMORB2_6273</name>
</gene>
<evidence type="ECO:0000256" key="8">
    <source>
        <dbReference type="SAM" id="Coils"/>
    </source>
</evidence>
<dbReference type="InterPro" id="IPR005579">
    <property type="entry name" value="Cgr1-like"/>
</dbReference>
<comment type="caution">
    <text evidence="11">The sequence shown here is derived from an EMBL/GenBank/DDBJ whole genome shotgun (WGS) entry which is preliminary data.</text>
</comment>
<feature type="region of interest" description="Disordered" evidence="9">
    <location>
        <begin position="237"/>
        <end position="258"/>
    </location>
</feature>
<evidence type="ECO:0000256" key="5">
    <source>
        <dbReference type="ARBA" id="ARBA00022552"/>
    </source>
</evidence>